<keyword evidence="2" id="KW-1185">Reference proteome</keyword>
<comment type="caution">
    <text evidence="1">The sequence shown here is derived from an EMBL/GenBank/DDBJ whole genome shotgun (WGS) entry which is preliminary data.</text>
</comment>
<reference evidence="1" key="1">
    <citation type="submission" date="2022-02" db="EMBL/GenBank/DDBJ databases">
        <title>Plant Genome Project.</title>
        <authorList>
            <person name="Zhang R.-G."/>
        </authorList>
    </citation>
    <scope>NUCLEOTIDE SEQUENCE</scope>
    <source>
        <strain evidence="1">AT1</strain>
    </source>
</reference>
<evidence type="ECO:0000313" key="2">
    <source>
        <dbReference type="Proteomes" id="UP001062846"/>
    </source>
</evidence>
<name>A0ACC0NGL2_RHOML</name>
<accession>A0ACC0NGL2</accession>
<gene>
    <name evidence="1" type="ORF">RHMOL_Rhmol06G0209100</name>
</gene>
<sequence>MHTRSTDDIRDETNEAEPFSQGPSEQPAQEPNANAQRFYDLLKDAKQPLYEVVLECFSVTSLQSKFLILENSPVSEAIKRYTLKLLRTRLRDWRCTLKNKYFDQTKTAAQIVATAPPTVNREHFADLVSYWFSDEGKAKIKELLPNSLEGNSKGSIYWSLNDVYSQAINKKEWSGRVRGCGFGPTPKSSRSTRNDFPRFNVADEEEKMRDKQTIRELQNKVQSQAAEMSNLKEQMAIVMRHNGLQLAAAAVFYVYCVLYIMWVKL</sequence>
<dbReference type="EMBL" id="CM046393">
    <property type="protein sequence ID" value="KAI8551728.1"/>
    <property type="molecule type" value="Genomic_DNA"/>
</dbReference>
<protein>
    <submittedName>
        <fullName evidence="1">Uncharacterized protein</fullName>
    </submittedName>
</protein>
<proteinExistence type="predicted"/>
<organism evidence="1 2">
    <name type="scientific">Rhododendron molle</name>
    <name type="common">Chinese azalea</name>
    <name type="synonym">Azalea mollis</name>
    <dbReference type="NCBI Taxonomy" id="49168"/>
    <lineage>
        <taxon>Eukaryota</taxon>
        <taxon>Viridiplantae</taxon>
        <taxon>Streptophyta</taxon>
        <taxon>Embryophyta</taxon>
        <taxon>Tracheophyta</taxon>
        <taxon>Spermatophyta</taxon>
        <taxon>Magnoliopsida</taxon>
        <taxon>eudicotyledons</taxon>
        <taxon>Gunneridae</taxon>
        <taxon>Pentapetalae</taxon>
        <taxon>asterids</taxon>
        <taxon>Ericales</taxon>
        <taxon>Ericaceae</taxon>
        <taxon>Ericoideae</taxon>
        <taxon>Rhodoreae</taxon>
        <taxon>Rhododendron</taxon>
    </lineage>
</organism>
<evidence type="ECO:0000313" key="1">
    <source>
        <dbReference type="EMBL" id="KAI8551728.1"/>
    </source>
</evidence>
<dbReference type="Proteomes" id="UP001062846">
    <property type="component" value="Chromosome 6"/>
</dbReference>